<feature type="transmembrane region" description="Helical" evidence="6">
    <location>
        <begin position="321"/>
        <end position="340"/>
    </location>
</feature>
<evidence type="ECO:0000313" key="8">
    <source>
        <dbReference type="Proteomes" id="UP000254209"/>
    </source>
</evidence>
<dbReference type="InterPro" id="IPR030676">
    <property type="entry name" value="CitT-rel"/>
</dbReference>
<feature type="transmembrane region" description="Helical" evidence="6">
    <location>
        <begin position="116"/>
        <end position="134"/>
    </location>
</feature>
<comment type="similarity">
    <text evidence="2">Belongs to the SLC13A/DASS transporter (TC 2.A.47) family. DIT1 subfamily.</text>
</comment>
<dbReference type="RefSeq" id="WP_034296458.1">
    <property type="nucleotide sequence ID" value="NZ_CP091519.2"/>
</dbReference>
<evidence type="ECO:0000256" key="1">
    <source>
        <dbReference type="ARBA" id="ARBA00004141"/>
    </source>
</evidence>
<evidence type="ECO:0000256" key="5">
    <source>
        <dbReference type="ARBA" id="ARBA00023136"/>
    </source>
</evidence>
<keyword evidence="3 6" id="KW-0812">Transmembrane</keyword>
<dbReference type="EMBL" id="UFSO01000003">
    <property type="protein sequence ID" value="SSY80339.1"/>
    <property type="molecule type" value="Genomic_DNA"/>
</dbReference>
<dbReference type="PANTHER" id="PTHR42826">
    <property type="entry name" value="DICARBOXYLATE TRANSPORTER 2.1, CHLOROPLASTIC"/>
    <property type="match status" value="1"/>
</dbReference>
<evidence type="ECO:0000256" key="2">
    <source>
        <dbReference type="ARBA" id="ARBA00007349"/>
    </source>
</evidence>
<name>A0A376BTT4_9NEIS</name>
<gene>
    <name evidence="7" type="primary">ybhI_2</name>
    <name evidence="7" type="ORF">NCTC10283_01894</name>
</gene>
<evidence type="ECO:0000256" key="4">
    <source>
        <dbReference type="ARBA" id="ARBA00022989"/>
    </source>
</evidence>
<evidence type="ECO:0000256" key="3">
    <source>
        <dbReference type="ARBA" id="ARBA00022692"/>
    </source>
</evidence>
<feature type="transmembrane region" description="Helical" evidence="6">
    <location>
        <begin position="360"/>
        <end position="381"/>
    </location>
</feature>
<feature type="transmembrane region" description="Helical" evidence="6">
    <location>
        <begin position="36"/>
        <end position="62"/>
    </location>
</feature>
<dbReference type="PIRSF" id="PIRSF002457">
    <property type="entry name" value="DASS"/>
    <property type="match status" value="1"/>
</dbReference>
<feature type="transmembrane region" description="Helical" evidence="6">
    <location>
        <begin position="170"/>
        <end position="192"/>
    </location>
</feature>
<dbReference type="Pfam" id="PF00939">
    <property type="entry name" value="Na_sulph_symp"/>
    <property type="match status" value="1"/>
</dbReference>
<feature type="transmembrane region" description="Helical" evidence="6">
    <location>
        <begin position="74"/>
        <end position="96"/>
    </location>
</feature>
<protein>
    <submittedName>
        <fullName evidence="7">Inner membrane protein ybhI</fullName>
    </submittedName>
</protein>
<dbReference type="AlphaFoldDB" id="A0A376BTT4"/>
<dbReference type="NCBIfam" id="TIGR00785">
    <property type="entry name" value="dass"/>
    <property type="match status" value="1"/>
</dbReference>
<sequence>MKNTIKFILVLLIATVLWFTPPPTGLKPEAWHIAIAFLSAIALIVLEATSILAASILATVVVIMSNTLSTKAAFAGFSESFILLIIIAFLISSVVIKTGLGERIALYMIKWFGKSSLGLGYAIMATDMLIAPAFPSNTARSGVLYPIALSLAHDAQSNPDEATRKRLGNYLMMVSMGGLSISSTMWITAMAANLAGAKMAGDLGIQISYGDWFIYAVIPSMVGFAILPYFIYKICPPEIKNTPNAPEIAKQRLAELGKMSHMEKLTAGVFVFLVLGWAFTDQLNQLLDGVILVERTAVAFLGLAILLIGKAFSDEDLKQQGTALVTFIWFALLYALSAGLNATGFMTFLGNILANEVAGLSPTVVYISLVVGYVLIHYFFVSQTAQMMALFAVFLSVGLNAGVDGTMLAMMLLMATNFNSCITPQGSSANVLFVGSGYLQTREIYWYGGLITLLNTVVYLTVGSAAIALLK</sequence>
<proteinExistence type="inferred from homology"/>
<keyword evidence="5 6" id="KW-0472">Membrane</keyword>
<dbReference type="STRING" id="1120980.GCA_000745955_00150"/>
<feature type="transmembrane region" description="Helical" evidence="6">
    <location>
        <begin position="212"/>
        <end position="232"/>
    </location>
</feature>
<dbReference type="Proteomes" id="UP000254209">
    <property type="component" value="Unassembled WGS sequence"/>
</dbReference>
<organism evidence="7 8">
    <name type="scientific">Alysiella crassa</name>
    <dbReference type="NCBI Taxonomy" id="153491"/>
    <lineage>
        <taxon>Bacteria</taxon>
        <taxon>Pseudomonadati</taxon>
        <taxon>Pseudomonadota</taxon>
        <taxon>Betaproteobacteria</taxon>
        <taxon>Neisseriales</taxon>
        <taxon>Neisseriaceae</taxon>
        <taxon>Alysiella</taxon>
    </lineage>
</organism>
<feature type="transmembrane region" description="Helical" evidence="6">
    <location>
        <begin position="444"/>
        <end position="470"/>
    </location>
</feature>
<accession>A0A376BTT4</accession>
<comment type="subcellular location">
    <subcellularLocation>
        <location evidence="1">Membrane</location>
        <topology evidence="1">Multi-pass membrane protein</topology>
    </subcellularLocation>
</comment>
<feature type="transmembrane region" description="Helical" evidence="6">
    <location>
        <begin position="286"/>
        <end position="309"/>
    </location>
</feature>
<evidence type="ECO:0000313" key="7">
    <source>
        <dbReference type="EMBL" id="SSY80339.1"/>
    </source>
</evidence>
<evidence type="ECO:0000256" key="6">
    <source>
        <dbReference type="SAM" id="Phobius"/>
    </source>
</evidence>
<keyword evidence="4 6" id="KW-1133">Transmembrane helix</keyword>
<feature type="transmembrane region" description="Helical" evidence="6">
    <location>
        <begin position="388"/>
        <end position="414"/>
    </location>
</feature>
<dbReference type="InterPro" id="IPR001898">
    <property type="entry name" value="SLC13A/DASS"/>
</dbReference>
<dbReference type="GO" id="GO:0016020">
    <property type="term" value="C:membrane"/>
    <property type="evidence" value="ECO:0007669"/>
    <property type="project" value="UniProtKB-SubCell"/>
</dbReference>
<dbReference type="GO" id="GO:0022857">
    <property type="term" value="F:transmembrane transporter activity"/>
    <property type="evidence" value="ECO:0007669"/>
    <property type="project" value="InterPro"/>
</dbReference>
<reference evidence="7 8" key="1">
    <citation type="submission" date="2018-06" db="EMBL/GenBank/DDBJ databases">
        <authorList>
            <consortium name="Pathogen Informatics"/>
            <person name="Doyle S."/>
        </authorList>
    </citation>
    <scope>NUCLEOTIDE SEQUENCE [LARGE SCALE GENOMIC DNA]</scope>
    <source>
        <strain evidence="7 8">NCTC10283</strain>
    </source>
</reference>
<dbReference type="OrthoDB" id="3170849at2"/>
<keyword evidence="8" id="KW-1185">Reference proteome</keyword>
<feature type="transmembrane region" description="Helical" evidence="6">
    <location>
        <begin position="262"/>
        <end position="280"/>
    </location>
</feature>